<dbReference type="AlphaFoldDB" id="A0A1X7EQ85"/>
<evidence type="ECO:0000313" key="2">
    <source>
        <dbReference type="Proteomes" id="UP000192906"/>
    </source>
</evidence>
<sequence>MSNLLALAGIFAGVFILLKVVLPKLGISP</sequence>
<protein>
    <submittedName>
        <fullName evidence="1">Uncharacterized protein</fullName>
    </submittedName>
</protein>
<organism evidence="1 2">
    <name type="scientific">Desulfovibrio gilichinskyi</name>
    <dbReference type="NCBI Taxonomy" id="1519643"/>
    <lineage>
        <taxon>Bacteria</taxon>
        <taxon>Pseudomonadati</taxon>
        <taxon>Thermodesulfobacteriota</taxon>
        <taxon>Desulfovibrionia</taxon>
        <taxon>Desulfovibrionales</taxon>
        <taxon>Desulfovibrionaceae</taxon>
        <taxon>Desulfovibrio</taxon>
    </lineage>
</organism>
<accession>A0A1X7EQ85</accession>
<evidence type="ECO:0000313" key="1">
    <source>
        <dbReference type="EMBL" id="SMF37529.1"/>
    </source>
</evidence>
<keyword evidence="2" id="KW-1185">Reference proteome</keyword>
<proteinExistence type="predicted"/>
<reference evidence="2" key="1">
    <citation type="submission" date="2017-04" db="EMBL/GenBank/DDBJ databases">
        <authorList>
            <person name="Varghese N."/>
            <person name="Submissions S."/>
        </authorList>
    </citation>
    <scope>NUCLEOTIDE SEQUENCE [LARGE SCALE GENOMIC DNA]</scope>
    <source>
        <strain evidence="2">K3S</strain>
    </source>
</reference>
<gene>
    <name evidence="1" type="ORF">SAMN06295933_3241</name>
</gene>
<dbReference type="Proteomes" id="UP000192906">
    <property type="component" value="Unassembled WGS sequence"/>
</dbReference>
<name>A0A1X7EQ85_9BACT</name>
<dbReference type="EMBL" id="FWZU01000005">
    <property type="protein sequence ID" value="SMF37529.1"/>
    <property type="molecule type" value="Genomic_DNA"/>
</dbReference>